<dbReference type="AlphaFoldDB" id="A0A5B0WF24"/>
<feature type="domain" description="Glycoside hydrolase family 5" evidence="5">
    <location>
        <begin position="60"/>
        <end position="313"/>
    </location>
</feature>
<name>A0A5B0WF24_RHITR</name>
<feature type="signal peptide" evidence="4">
    <location>
        <begin position="1"/>
        <end position="26"/>
    </location>
</feature>
<dbReference type="PANTHER" id="PTHR34142">
    <property type="entry name" value="ENDO-BETA-1,4-GLUCANASE A"/>
    <property type="match status" value="1"/>
</dbReference>
<dbReference type="Proteomes" id="UP000323608">
    <property type="component" value="Unassembled WGS sequence"/>
</dbReference>
<gene>
    <name evidence="6" type="ORF">FP026_00660</name>
</gene>
<sequence>MTGPMTRLLHRALAAAVAIASIVAQADDGFAASQLCYRGINLSGAEYGDRDGALGINYTYASEETVRYFANKGMNIVRLPFRWERLQPVLGQPFDGAELQRLKDAVDLIQKHGMAVLLDPHNFGYYDKTQLTQAPATDLAFGDFWARLAIEFANRKGVLFGLMNEPHDIKAPDWLEAANAAIRSIRTVGARNLILVPGTNWTGAHSWSADVLGGGANGTVMLGIKDPLDFYAFEFHQYLDADSSGTHTACDGSDSAQKGLLDVTDWLRKNGKRGFLGEFGVPGTQPCLDGLKAVFGIMADNSDAWLGWSYWAAGEWWPAEEPLNVQPRNGKDRPQMKTITAAIGKKAPLAPSCTVVKPAG</sequence>
<evidence type="ECO:0000256" key="1">
    <source>
        <dbReference type="ARBA" id="ARBA00022801"/>
    </source>
</evidence>
<protein>
    <submittedName>
        <fullName evidence="6">Glycoside hydrolase family 5 protein</fullName>
    </submittedName>
</protein>
<dbReference type="Gene3D" id="3.20.20.80">
    <property type="entry name" value="Glycosidases"/>
    <property type="match status" value="1"/>
</dbReference>
<feature type="chain" id="PRO_5022970500" evidence="4">
    <location>
        <begin position="27"/>
        <end position="360"/>
    </location>
</feature>
<dbReference type="InterPro" id="IPR001547">
    <property type="entry name" value="Glyco_hydro_5"/>
</dbReference>
<accession>A0A5B0WF24</accession>
<evidence type="ECO:0000313" key="7">
    <source>
        <dbReference type="Proteomes" id="UP000323608"/>
    </source>
</evidence>
<evidence type="ECO:0000259" key="5">
    <source>
        <dbReference type="Pfam" id="PF00150"/>
    </source>
</evidence>
<dbReference type="PANTHER" id="PTHR34142:SF1">
    <property type="entry name" value="GLYCOSIDE HYDROLASE FAMILY 5 DOMAIN-CONTAINING PROTEIN"/>
    <property type="match status" value="1"/>
</dbReference>
<keyword evidence="2 3" id="KW-0326">Glycosidase</keyword>
<dbReference type="GO" id="GO:0004553">
    <property type="term" value="F:hydrolase activity, hydrolyzing O-glycosyl compounds"/>
    <property type="evidence" value="ECO:0007669"/>
    <property type="project" value="InterPro"/>
</dbReference>
<evidence type="ECO:0000256" key="4">
    <source>
        <dbReference type="SAM" id="SignalP"/>
    </source>
</evidence>
<dbReference type="InterPro" id="IPR017853">
    <property type="entry name" value="GH"/>
</dbReference>
<keyword evidence="1 3" id="KW-0378">Hydrolase</keyword>
<dbReference type="InterPro" id="IPR018087">
    <property type="entry name" value="Glyco_hydro_5_CS"/>
</dbReference>
<dbReference type="OrthoDB" id="6769681at2"/>
<evidence type="ECO:0000256" key="2">
    <source>
        <dbReference type="ARBA" id="ARBA00023295"/>
    </source>
</evidence>
<organism evidence="6 7">
    <name type="scientific">Rhizobium tropici</name>
    <dbReference type="NCBI Taxonomy" id="398"/>
    <lineage>
        <taxon>Bacteria</taxon>
        <taxon>Pseudomonadati</taxon>
        <taxon>Pseudomonadota</taxon>
        <taxon>Alphaproteobacteria</taxon>
        <taxon>Hyphomicrobiales</taxon>
        <taxon>Rhizobiaceae</taxon>
        <taxon>Rhizobium/Agrobacterium group</taxon>
        <taxon>Rhizobium</taxon>
    </lineage>
</organism>
<dbReference type="PROSITE" id="PS00659">
    <property type="entry name" value="GLYCOSYL_HYDROL_F5"/>
    <property type="match status" value="1"/>
</dbReference>
<dbReference type="GO" id="GO:0009251">
    <property type="term" value="P:glucan catabolic process"/>
    <property type="evidence" value="ECO:0007669"/>
    <property type="project" value="TreeGrafter"/>
</dbReference>
<evidence type="ECO:0000313" key="6">
    <source>
        <dbReference type="EMBL" id="KAA1185563.1"/>
    </source>
</evidence>
<dbReference type="Pfam" id="PF00150">
    <property type="entry name" value="Cellulase"/>
    <property type="match status" value="1"/>
</dbReference>
<dbReference type="RefSeq" id="WP_149632727.1">
    <property type="nucleotide sequence ID" value="NZ_VNIP01000001.1"/>
</dbReference>
<dbReference type="SUPFAM" id="SSF51445">
    <property type="entry name" value="(Trans)glycosidases"/>
    <property type="match status" value="1"/>
</dbReference>
<proteinExistence type="inferred from homology"/>
<keyword evidence="4" id="KW-0732">Signal</keyword>
<comment type="caution">
    <text evidence="6">The sequence shown here is derived from an EMBL/GenBank/DDBJ whole genome shotgun (WGS) entry which is preliminary data.</text>
</comment>
<comment type="similarity">
    <text evidence="3">Belongs to the glycosyl hydrolase 5 (cellulase A) family.</text>
</comment>
<evidence type="ECO:0000256" key="3">
    <source>
        <dbReference type="RuleBase" id="RU361153"/>
    </source>
</evidence>
<reference evidence="6 7" key="1">
    <citation type="submission" date="2019-07" db="EMBL/GenBank/DDBJ databases">
        <title>The Draft Genome Sequence of Rhizobium tropici SARCC-755 Associated with Superior Nodulation on Pigeonpea (Cajanus cajan (L.) Millsp.).</title>
        <authorList>
            <person name="Bopape F.L."/>
            <person name="Hassen A.I."/>
            <person name="Swanevelder Z.H."/>
            <person name="Gwata E.T."/>
        </authorList>
    </citation>
    <scope>NUCLEOTIDE SEQUENCE [LARGE SCALE GENOMIC DNA]</scope>
    <source>
        <strain evidence="6 7">SARCC-755</strain>
    </source>
</reference>
<dbReference type="EMBL" id="VNIP01000001">
    <property type="protein sequence ID" value="KAA1185563.1"/>
    <property type="molecule type" value="Genomic_DNA"/>
</dbReference>